<dbReference type="PANTHER" id="PTHR30537:SF26">
    <property type="entry name" value="GLYCINE CLEAVAGE SYSTEM TRANSCRIPTIONAL ACTIVATOR"/>
    <property type="match status" value="1"/>
</dbReference>
<evidence type="ECO:0000256" key="2">
    <source>
        <dbReference type="ARBA" id="ARBA00023015"/>
    </source>
</evidence>
<comment type="similarity">
    <text evidence="1">Belongs to the LysR transcriptional regulatory family.</text>
</comment>
<dbReference type="Pfam" id="PF00126">
    <property type="entry name" value="HTH_1"/>
    <property type="match status" value="1"/>
</dbReference>
<dbReference type="GO" id="GO:0043565">
    <property type="term" value="F:sequence-specific DNA binding"/>
    <property type="evidence" value="ECO:0007669"/>
    <property type="project" value="TreeGrafter"/>
</dbReference>
<dbReference type="PROSITE" id="PS50931">
    <property type="entry name" value="HTH_LYSR"/>
    <property type="match status" value="1"/>
</dbReference>
<dbReference type="SUPFAM" id="SSF53850">
    <property type="entry name" value="Periplasmic binding protein-like II"/>
    <property type="match status" value="1"/>
</dbReference>
<dbReference type="Pfam" id="PF03466">
    <property type="entry name" value="LysR_substrate"/>
    <property type="match status" value="1"/>
</dbReference>
<dbReference type="Gene3D" id="1.10.10.10">
    <property type="entry name" value="Winged helix-like DNA-binding domain superfamily/Winged helix DNA-binding domain"/>
    <property type="match status" value="1"/>
</dbReference>
<evidence type="ECO:0000313" key="5">
    <source>
        <dbReference type="EMBL" id="SNU85072.1"/>
    </source>
</evidence>
<dbReference type="OrthoDB" id="9178397at2"/>
<reference evidence="5 6" key="1">
    <citation type="submission" date="2017-06" db="EMBL/GenBank/DDBJ databases">
        <authorList>
            <consortium name="Pathogen Informatics"/>
        </authorList>
    </citation>
    <scope>NUCLEOTIDE SEQUENCE [LARGE SCALE GENOMIC DNA]</scope>
    <source>
        <strain evidence="5 6">NCTC13161</strain>
    </source>
</reference>
<dbReference type="STRING" id="93222.NA29_15680"/>
<keyword evidence="4" id="KW-0804">Transcription</keyword>
<name>A0A239SIM5_9BURK</name>
<dbReference type="FunFam" id="1.10.10.10:FF:000001">
    <property type="entry name" value="LysR family transcriptional regulator"/>
    <property type="match status" value="1"/>
</dbReference>
<accession>A0A239SIM5</accession>
<dbReference type="AlphaFoldDB" id="A0A239SIM5"/>
<proteinExistence type="inferred from homology"/>
<organism evidence="5 6">
    <name type="scientific">Pandoraea sputorum</name>
    <dbReference type="NCBI Taxonomy" id="93222"/>
    <lineage>
        <taxon>Bacteria</taxon>
        <taxon>Pseudomonadati</taxon>
        <taxon>Pseudomonadota</taxon>
        <taxon>Betaproteobacteria</taxon>
        <taxon>Burkholderiales</taxon>
        <taxon>Burkholderiaceae</taxon>
        <taxon>Pandoraea</taxon>
    </lineage>
</organism>
<keyword evidence="2" id="KW-0805">Transcription regulation</keyword>
<dbReference type="InterPro" id="IPR036390">
    <property type="entry name" value="WH_DNA-bd_sf"/>
</dbReference>
<dbReference type="GO" id="GO:0006351">
    <property type="term" value="P:DNA-templated transcription"/>
    <property type="evidence" value="ECO:0007669"/>
    <property type="project" value="TreeGrafter"/>
</dbReference>
<dbReference type="PRINTS" id="PR00039">
    <property type="entry name" value="HTHLYSR"/>
</dbReference>
<protein>
    <submittedName>
        <fullName evidence="5">Gcv operon activator</fullName>
    </submittedName>
</protein>
<dbReference type="GO" id="GO:0003700">
    <property type="term" value="F:DNA-binding transcription factor activity"/>
    <property type="evidence" value="ECO:0007669"/>
    <property type="project" value="InterPro"/>
</dbReference>
<gene>
    <name evidence="5" type="primary">gcvA_10</name>
    <name evidence="5" type="ORF">SAMEA4530655_02292</name>
</gene>
<dbReference type="Gene3D" id="3.40.190.10">
    <property type="entry name" value="Periplasmic binding protein-like II"/>
    <property type="match status" value="2"/>
</dbReference>
<dbReference type="InterPro" id="IPR058163">
    <property type="entry name" value="LysR-type_TF_proteobact-type"/>
</dbReference>
<dbReference type="EMBL" id="LT906435">
    <property type="protein sequence ID" value="SNU85072.1"/>
    <property type="molecule type" value="Genomic_DNA"/>
</dbReference>
<dbReference type="SUPFAM" id="SSF46785">
    <property type="entry name" value="Winged helix' DNA-binding domain"/>
    <property type="match status" value="1"/>
</dbReference>
<evidence type="ECO:0000256" key="4">
    <source>
        <dbReference type="ARBA" id="ARBA00023163"/>
    </source>
</evidence>
<keyword evidence="6" id="KW-1185">Reference proteome</keyword>
<dbReference type="InterPro" id="IPR000847">
    <property type="entry name" value="LysR_HTH_N"/>
</dbReference>
<dbReference type="PANTHER" id="PTHR30537">
    <property type="entry name" value="HTH-TYPE TRANSCRIPTIONAL REGULATOR"/>
    <property type="match status" value="1"/>
</dbReference>
<evidence type="ECO:0000256" key="3">
    <source>
        <dbReference type="ARBA" id="ARBA00023125"/>
    </source>
</evidence>
<dbReference type="KEGG" id="pspu:NA29_15680"/>
<dbReference type="InterPro" id="IPR036388">
    <property type="entry name" value="WH-like_DNA-bd_sf"/>
</dbReference>
<dbReference type="GeneID" id="88094936"/>
<dbReference type="InterPro" id="IPR005119">
    <property type="entry name" value="LysR_subst-bd"/>
</dbReference>
<dbReference type="Proteomes" id="UP000215126">
    <property type="component" value="Chromosome 1"/>
</dbReference>
<dbReference type="RefSeq" id="WP_039398274.1">
    <property type="nucleotide sequence ID" value="NZ_AP028930.1"/>
</dbReference>
<sequence>MRHCYPNIAELLAFTSAARHLNFSRAARELGLTPSAVSRQIAALETLVGTPLFVREGRHLVLTDAGRRFHDRVAEPLREIGNASLELMTSRGESDLLTIASVPTFTTKWLIPRLPDFLASTPGVTLSFSRHLAHGDAFPFTLDAAVRYGDGSWEGVVSEYLDGRRFVPVCAPSFVARYPLASATDVARAPRLVHNQAEEVWGTWATGYDVAPHAQRPGPRFEQYSVLLQAAEAGMGVGLVPEFLAREAIQAGRLVVPVDAGVDVPRHGHYLCYPKERLQQRSALRTFREWMLAQASQRSVTFQGIA</sequence>
<evidence type="ECO:0000313" key="6">
    <source>
        <dbReference type="Proteomes" id="UP000215126"/>
    </source>
</evidence>
<evidence type="ECO:0000256" key="1">
    <source>
        <dbReference type="ARBA" id="ARBA00009437"/>
    </source>
</evidence>
<keyword evidence="3" id="KW-0238">DNA-binding</keyword>